<gene>
    <name evidence="1" type="ORF">AVEN_23736_1</name>
    <name evidence="2" type="ORF">AVEN_23737_1</name>
</gene>
<evidence type="ECO:0000313" key="1">
    <source>
        <dbReference type="EMBL" id="GBN89456.1"/>
    </source>
</evidence>
<dbReference type="AlphaFoldDB" id="A0A4Y2SPR2"/>
<reference evidence="1 3" key="1">
    <citation type="journal article" date="2019" name="Sci. Rep.">
        <title>Orb-weaving spider Araneus ventricosus genome elucidates the spidroin gene catalogue.</title>
        <authorList>
            <person name="Kono N."/>
            <person name="Nakamura H."/>
            <person name="Ohtoshi R."/>
            <person name="Moran D.A.P."/>
            <person name="Shinohara A."/>
            <person name="Yoshida Y."/>
            <person name="Fujiwara M."/>
            <person name="Mori M."/>
            <person name="Tomita M."/>
            <person name="Arakawa K."/>
        </authorList>
    </citation>
    <scope>NUCLEOTIDE SEQUENCE [LARGE SCALE GENOMIC DNA]</scope>
</reference>
<keyword evidence="3" id="KW-1185">Reference proteome</keyword>
<dbReference type="EMBL" id="BGPR01022794">
    <property type="protein sequence ID" value="GBN89456.1"/>
    <property type="molecule type" value="Genomic_DNA"/>
</dbReference>
<organism evidence="1 3">
    <name type="scientific">Araneus ventricosus</name>
    <name type="common">Orbweaver spider</name>
    <name type="synonym">Epeira ventricosa</name>
    <dbReference type="NCBI Taxonomy" id="182803"/>
    <lineage>
        <taxon>Eukaryota</taxon>
        <taxon>Metazoa</taxon>
        <taxon>Ecdysozoa</taxon>
        <taxon>Arthropoda</taxon>
        <taxon>Chelicerata</taxon>
        <taxon>Arachnida</taxon>
        <taxon>Araneae</taxon>
        <taxon>Araneomorphae</taxon>
        <taxon>Entelegynae</taxon>
        <taxon>Araneoidea</taxon>
        <taxon>Araneidae</taxon>
        <taxon>Araneus</taxon>
    </lineage>
</organism>
<sequence>MSDRKLFFSPEIDDSLHRGRLVSGRVNFPIRSEFDASEERKVSDSQVYVSHTADVESISEDIATRIDSENFERRRSMATVDLPKFQKHRTFRFLVRFSTAQLLVFNKK</sequence>
<evidence type="ECO:0000313" key="3">
    <source>
        <dbReference type="Proteomes" id="UP000499080"/>
    </source>
</evidence>
<dbReference type="EMBL" id="BGPR01022794">
    <property type="protein sequence ID" value="GBN89457.1"/>
    <property type="molecule type" value="Genomic_DNA"/>
</dbReference>
<proteinExistence type="predicted"/>
<accession>A0A4Y2SPR2</accession>
<evidence type="ECO:0000313" key="2">
    <source>
        <dbReference type="EMBL" id="GBN89457.1"/>
    </source>
</evidence>
<name>A0A4Y2SPR2_ARAVE</name>
<protein>
    <submittedName>
        <fullName evidence="1">Uncharacterized protein</fullName>
    </submittedName>
</protein>
<dbReference type="Proteomes" id="UP000499080">
    <property type="component" value="Unassembled WGS sequence"/>
</dbReference>
<comment type="caution">
    <text evidence="1">The sequence shown here is derived from an EMBL/GenBank/DDBJ whole genome shotgun (WGS) entry which is preliminary data.</text>
</comment>